<accession>A0ABR3XCW0</accession>
<organism evidence="2 3">
    <name type="scientific">Phialemonium thermophilum</name>
    <dbReference type="NCBI Taxonomy" id="223376"/>
    <lineage>
        <taxon>Eukaryota</taxon>
        <taxon>Fungi</taxon>
        <taxon>Dikarya</taxon>
        <taxon>Ascomycota</taxon>
        <taxon>Pezizomycotina</taxon>
        <taxon>Sordariomycetes</taxon>
        <taxon>Sordariomycetidae</taxon>
        <taxon>Cephalothecales</taxon>
        <taxon>Cephalothecaceae</taxon>
        <taxon>Phialemonium</taxon>
    </lineage>
</organism>
<feature type="compositionally biased region" description="Basic and acidic residues" evidence="1">
    <location>
        <begin position="204"/>
        <end position="214"/>
    </location>
</feature>
<comment type="caution">
    <text evidence="2">The sequence shown here is derived from an EMBL/GenBank/DDBJ whole genome shotgun (WGS) entry which is preliminary data.</text>
</comment>
<evidence type="ECO:0000313" key="2">
    <source>
        <dbReference type="EMBL" id="KAL1873464.1"/>
    </source>
</evidence>
<gene>
    <name evidence="2" type="ORF">VTK73DRAFT_912</name>
</gene>
<protein>
    <submittedName>
        <fullName evidence="2">Uncharacterized protein</fullName>
    </submittedName>
</protein>
<feature type="compositionally biased region" description="Basic and acidic residues" evidence="1">
    <location>
        <begin position="246"/>
        <end position="283"/>
    </location>
</feature>
<feature type="compositionally biased region" description="Basic and acidic residues" evidence="1">
    <location>
        <begin position="87"/>
        <end position="109"/>
    </location>
</feature>
<proteinExistence type="predicted"/>
<dbReference type="EMBL" id="JAZHXJ010000120">
    <property type="protein sequence ID" value="KAL1873464.1"/>
    <property type="molecule type" value="Genomic_DNA"/>
</dbReference>
<feature type="compositionally biased region" description="Basic and acidic residues" evidence="1">
    <location>
        <begin position="123"/>
        <end position="156"/>
    </location>
</feature>
<sequence>MSRRYPRDSSNLQRGPPNHYEYIPEDRGDARVTPRFVPDPPPIGRRNRSRGVGFETPYDSDVAAEGKGRPRGRYRPPTPPPSDFFEEPGRHPRYVREEVPPKNRNHDYDPYLATRWASPTGGSRDRKDSPDYDRLAARRADRRSAPHSSRVSERGFDPSADPEPQSRRGARHPPTPHYGQSGRPYVGTYARTAPQTRYPSPHSPARDEHRDGARKPAPSPPPAYAARRISPTRIDPPKSSSHRRRDFSDDDRRDDGRNRRYGDSYRDSGGREKRRDVSPEPRSRSTKTPSAAAAAGARPSISRSKTTRDKAATWLSDPRLRNAAAAAFQAGAMTAFESRGGSKKAGGARIATAALGAAALDAFGNNRGAKEASTPMRARGSAKNELGAAVGGLLAEQIGKRGSRRAKR</sequence>
<evidence type="ECO:0000256" key="1">
    <source>
        <dbReference type="SAM" id="MobiDB-lite"/>
    </source>
</evidence>
<dbReference type="Proteomes" id="UP001586593">
    <property type="component" value="Unassembled WGS sequence"/>
</dbReference>
<reference evidence="2 3" key="1">
    <citation type="journal article" date="2024" name="Commun. Biol.">
        <title>Comparative genomic analysis of thermophilic fungi reveals convergent evolutionary adaptations and gene losses.</title>
        <authorList>
            <person name="Steindorff A.S."/>
            <person name="Aguilar-Pontes M.V."/>
            <person name="Robinson A.J."/>
            <person name="Andreopoulos B."/>
            <person name="LaButti K."/>
            <person name="Kuo A."/>
            <person name="Mondo S."/>
            <person name="Riley R."/>
            <person name="Otillar R."/>
            <person name="Haridas S."/>
            <person name="Lipzen A."/>
            <person name="Grimwood J."/>
            <person name="Schmutz J."/>
            <person name="Clum A."/>
            <person name="Reid I.D."/>
            <person name="Moisan M.C."/>
            <person name="Butler G."/>
            <person name="Nguyen T.T.M."/>
            <person name="Dewar K."/>
            <person name="Conant G."/>
            <person name="Drula E."/>
            <person name="Henrissat B."/>
            <person name="Hansel C."/>
            <person name="Singer S."/>
            <person name="Hutchinson M.I."/>
            <person name="de Vries R.P."/>
            <person name="Natvig D.O."/>
            <person name="Powell A.J."/>
            <person name="Tsang A."/>
            <person name="Grigoriev I.V."/>
        </authorList>
    </citation>
    <scope>NUCLEOTIDE SEQUENCE [LARGE SCALE GENOMIC DNA]</scope>
    <source>
        <strain evidence="2 3">ATCC 24622</strain>
    </source>
</reference>
<feature type="region of interest" description="Disordered" evidence="1">
    <location>
        <begin position="1"/>
        <end position="312"/>
    </location>
</feature>
<feature type="compositionally biased region" description="Basic and acidic residues" evidence="1">
    <location>
        <begin position="22"/>
        <end position="32"/>
    </location>
</feature>
<keyword evidence="3" id="KW-1185">Reference proteome</keyword>
<feature type="compositionally biased region" description="Low complexity" evidence="1">
    <location>
        <begin position="286"/>
        <end position="304"/>
    </location>
</feature>
<name>A0ABR3XCW0_9PEZI</name>
<evidence type="ECO:0000313" key="3">
    <source>
        <dbReference type="Proteomes" id="UP001586593"/>
    </source>
</evidence>